<dbReference type="PROSITE" id="PS01275">
    <property type="entry name" value="EFP"/>
    <property type="match status" value="1"/>
</dbReference>
<dbReference type="GO" id="GO:0005829">
    <property type="term" value="C:cytosol"/>
    <property type="evidence" value="ECO:0007669"/>
    <property type="project" value="UniProtKB-ARBA"/>
</dbReference>
<feature type="domain" description="Translation elongation factor P/YeiP central" evidence="11">
    <location>
        <begin position="69"/>
        <end position="123"/>
    </location>
</feature>
<gene>
    <name evidence="7" type="primary">efp</name>
    <name evidence="12" type="ORF">UR67_C0002G0028</name>
</gene>
<reference evidence="12 13" key="1">
    <citation type="journal article" date="2015" name="Nature">
        <title>rRNA introns, odd ribosomes, and small enigmatic genomes across a large radiation of phyla.</title>
        <authorList>
            <person name="Brown C.T."/>
            <person name="Hug L.A."/>
            <person name="Thomas B.C."/>
            <person name="Sharon I."/>
            <person name="Castelle C.J."/>
            <person name="Singh A."/>
            <person name="Wilkins M.J."/>
            <person name="Williams K.H."/>
            <person name="Banfield J.F."/>
        </authorList>
    </citation>
    <scope>NUCLEOTIDE SEQUENCE [LARGE SCALE GENOMIC DNA]</scope>
</reference>
<name>A0A0G0BKE3_UNCC3</name>
<comment type="pathway">
    <text evidence="2 7">Protein biosynthesis; polypeptide chain elongation.</text>
</comment>
<dbReference type="FunFam" id="2.30.30.30:FF:000003">
    <property type="entry name" value="Elongation factor P"/>
    <property type="match status" value="1"/>
</dbReference>
<proteinExistence type="inferred from homology"/>
<dbReference type="SMART" id="SM00841">
    <property type="entry name" value="Elong-fact-P_C"/>
    <property type="match status" value="1"/>
</dbReference>
<evidence type="ECO:0000256" key="3">
    <source>
        <dbReference type="ARBA" id="ARBA00009479"/>
    </source>
</evidence>
<dbReference type="PANTHER" id="PTHR30053">
    <property type="entry name" value="ELONGATION FACTOR P"/>
    <property type="match status" value="1"/>
</dbReference>
<evidence type="ECO:0000256" key="8">
    <source>
        <dbReference type="NCBIfam" id="TIGR00038"/>
    </source>
</evidence>
<dbReference type="FunFam" id="2.40.50.140:FF:000004">
    <property type="entry name" value="Elongation factor P"/>
    <property type="match status" value="1"/>
</dbReference>
<evidence type="ECO:0000256" key="2">
    <source>
        <dbReference type="ARBA" id="ARBA00004815"/>
    </source>
</evidence>
<evidence type="ECO:0000256" key="5">
    <source>
        <dbReference type="ARBA" id="ARBA00022768"/>
    </source>
</evidence>
<dbReference type="NCBIfam" id="TIGR00038">
    <property type="entry name" value="efp"/>
    <property type="match status" value="1"/>
</dbReference>
<dbReference type="EMBL" id="LBQB01000002">
    <property type="protein sequence ID" value="KKP69908.1"/>
    <property type="molecule type" value="Genomic_DNA"/>
</dbReference>
<accession>A0A0G0BKE3</accession>
<evidence type="ECO:0000313" key="12">
    <source>
        <dbReference type="EMBL" id="KKP69908.1"/>
    </source>
</evidence>
<dbReference type="PANTHER" id="PTHR30053:SF14">
    <property type="entry name" value="TRANSLATION ELONGATION FACTOR KOW-LIKE DOMAIN-CONTAINING PROTEIN"/>
    <property type="match status" value="1"/>
</dbReference>
<dbReference type="InterPro" id="IPR011768">
    <property type="entry name" value="Transl_elongation_fac_P"/>
</dbReference>
<dbReference type="SMART" id="SM01185">
    <property type="entry name" value="EFP"/>
    <property type="match status" value="1"/>
</dbReference>
<dbReference type="InterPro" id="IPR013852">
    <property type="entry name" value="Transl_elong_P/YeiP_CS"/>
</dbReference>
<dbReference type="Proteomes" id="UP000034581">
    <property type="component" value="Unassembled WGS sequence"/>
</dbReference>
<dbReference type="InterPro" id="IPR013185">
    <property type="entry name" value="Transl_elong_KOW-like"/>
</dbReference>
<evidence type="ECO:0000256" key="7">
    <source>
        <dbReference type="HAMAP-Rule" id="MF_00141"/>
    </source>
</evidence>
<dbReference type="HAMAP" id="MF_00141">
    <property type="entry name" value="EF_P"/>
    <property type="match status" value="1"/>
</dbReference>
<dbReference type="InterPro" id="IPR001059">
    <property type="entry name" value="Transl_elong_P/YeiP_cen"/>
</dbReference>
<dbReference type="SUPFAM" id="SSF50249">
    <property type="entry name" value="Nucleic acid-binding proteins"/>
    <property type="match status" value="2"/>
</dbReference>
<sequence length="191" mass="21414">MTYLPVNSFKNGTFFKENGMPYEVIKYEHVKTGRGNATIRLKARNVKKGTMIEKSFPSGSKLEEADMNKKKVQFLYGDPKSGYFMDLETYEQFDVDREKLEGKIDYLKEGEQVYLLDFEGEIIGAVIPLSVTLKVTEAGPSEKGDSTSSVTKPATLETGVVVQVPMFIKVGDLVKIDTRNGSYSERVTNKN</sequence>
<dbReference type="Pfam" id="PF08207">
    <property type="entry name" value="EFP_N"/>
    <property type="match status" value="1"/>
</dbReference>
<feature type="domain" description="Elongation factor P C-terminal" evidence="10">
    <location>
        <begin position="131"/>
        <end position="186"/>
    </location>
</feature>
<dbReference type="Pfam" id="PF01132">
    <property type="entry name" value="EFP"/>
    <property type="match status" value="1"/>
</dbReference>
<dbReference type="GO" id="GO:0003746">
    <property type="term" value="F:translation elongation factor activity"/>
    <property type="evidence" value="ECO:0007669"/>
    <property type="project" value="UniProtKB-UniRule"/>
</dbReference>
<organism evidence="12 13">
    <name type="scientific">candidate division CPR3 bacterium GW2011_GWF2_35_18</name>
    <dbReference type="NCBI Taxonomy" id="1618350"/>
    <lineage>
        <taxon>Bacteria</taxon>
        <taxon>Bacteria division CPR3</taxon>
    </lineage>
</organism>
<dbReference type="GO" id="GO:0043043">
    <property type="term" value="P:peptide biosynthetic process"/>
    <property type="evidence" value="ECO:0007669"/>
    <property type="project" value="InterPro"/>
</dbReference>
<dbReference type="InterPro" id="IPR020599">
    <property type="entry name" value="Transl_elong_fac_P/YeiP"/>
</dbReference>
<evidence type="ECO:0000256" key="4">
    <source>
        <dbReference type="ARBA" id="ARBA00022490"/>
    </source>
</evidence>
<keyword evidence="4 7" id="KW-0963">Cytoplasm</keyword>
<dbReference type="InterPro" id="IPR012340">
    <property type="entry name" value="NA-bd_OB-fold"/>
</dbReference>
<comment type="similarity">
    <text evidence="3 7 9">Belongs to the elongation factor P family.</text>
</comment>
<comment type="subcellular location">
    <subcellularLocation>
        <location evidence="1 7">Cytoplasm</location>
    </subcellularLocation>
</comment>
<evidence type="ECO:0000256" key="1">
    <source>
        <dbReference type="ARBA" id="ARBA00004496"/>
    </source>
</evidence>
<dbReference type="PATRIC" id="fig|1618350.3.peg.333"/>
<evidence type="ECO:0000259" key="11">
    <source>
        <dbReference type="SMART" id="SM01185"/>
    </source>
</evidence>
<dbReference type="PIRSF" id="PIRSF005901">
    <property type="entry name" value="EF-P"/>
    <property type="match status" value="1"/>
</dbReference>
<dbReference type="AlphaFoldDB" id="A0A0G0BKE3"/>
<dbReference type="STRING" id="1618350.UR67_C0002G0028"/>
<dbReference type="CDD" id="cd05794">
    <property type="entry name" value="S1_EF-P_repeat_2"/>
    <property type="match status" value="1"/>
</dbReference>
<dbReference type="InterPro" id="IPR014722">
    <property type="entry name" value="Rib_uL2_dom2"/>
</dbReference>
<protein>
    <recommendedName>
        <fullName evidence="7 8">Elongation factor P</fullName>
        <shortName evidence="7">EF-P</shortName>
    </recommendedName>
</protein>
<dbReference type="InterPro" id="IPR015365">
    <property type="entry name" value="Elong-fact-P_C"/>
</dbReference>
<keyword evidence="6 7" id="KW-0648">Protein biosynthesis</keyword>
<dbReference type="CDD" id="cd04470">
    <property type="entry name" value="S1_EF-P_repeat_1"/>
    <property type="match status" value="1"/>
</dbReference>
<evidence type="ECO:0000256" key="9">
    <source>
        <dbReference type="RuleBase" id="RU004389"/>
    </source>
</evidence>
<dbReference type="UniPathway" id="UPA00345"/>
<evidence type="ECO:0000259" key="10">
    <source>
        <dbReference type="SMART" id="SM00841"/>
    </source>
</evidence>
<dbReference type="Gene3D" id="2.30.30.30">
    <property type="match status" value="1"/>
</dbReference>
<keyword evidence="5 7" id="KW-0251">Elongation factor</keyword>
<dbReference type="SUPFAM" id="SSF50104">
    <property type="entry name" value="Translation proteins SH3-like domain"/>
    <property type="match status" value="1"/>
</dbReference>
<comment type="caution">
    <text evidence="12">The sequence shown here is derived from an EMBL/GenBank/DDBJ whole genome shotgun (WGS) entry which is preliminary data.</text>
</comment>
<dbReference type="Gene3D" id="2.40.50.140">
    <property type="entry name" value="Nucleic acid-binding proteins"/>
    <property type="match status" value="2"/>
</dbReference>
<dbReference type="NCBIfam" id="NF001810">
    <property type="entry name" value="PRK00529.1"/>
    <property type="match status" value="1"/>
</dbReference>
<evidence type="ECO:0000313" key="13">
    <source>
        <dbReference type="Proteomes" id="UP000034581"/>
    </source>
</evidence>
<dbReference type="Pfam" id="PF09285">
    <property type="entry name" value="Elong-fact-P_C"/>
    <property type="match status" value="1"/>
</dbReference>
<dbReference type="InterPro" id="IPR008991">
    <property type="entry name" value="Translation_prot_SH3-like_sf"/>
</dbReference>
<comment type="function">
    <text evidence="7">Involved in peptide bond synthesis. Stimulates efficient translation and peptide-bond synthesis on native or reconstituted 70S ribosomes in vitro. Probably functions indirectly by altering the affinity of the ribosome for aminoacyl-tRNA, thus increasing their reactivity as acceptors for peptidyl transferase.</text>
</comment>
<evidence type="ECO:0000256" key="6">
    <source>
        <dbReference type="ARBA" id="ARBA00022917"/>
    </source>
</evidence>